<proteinExistence type="inferred from homology"/>
<comment type="caution">
    <text evidence="13">The sequence shown here is derived from an EMBL/GenBank/DDBJ whole genome shotgun (WGS) entry which is preliminary data.</text>
</comment>
<evidence type="ECO:0000313" key="13">
    <source>
        <dbReference type="EMBL" id="GKI17370.1"/>
    </source>
</evidence>
<comment type="pathway">
    <text evidence="2 8">Carbohydrate metabolism; hexose metabolism.</text>
</comment>
<comment type="similarity">
    <text evidence="3 8">Belongs to the aldose epimerase family.</text>
</comment>
<dbReference type="Proteomes" id="UP001055105">
    <property type="component" value="Unassembled WGS sequence"/>
</dbReference>
<feature type="chain" id="PRO_5041310188" description="Aldose 1-epimerase" evidence="12">
    <location>
        <begin position="19"/>
        <end position="385"/>
    </location>
</feature>
<dbReference type="InterPro" id="IPR008183">
    <property type="entry name" value="Aldose_1/G6P_1-epimerase"/>
</dbReference>
<dbReference type="CDD" id="cd09019">
    <property type="entry name" value="galactose_mutarotase_like"/>
    <property type="match status" value="1"/>
</dbReference>
<evidence type="ECO:0000256" key="12">
    <source>
        <dbReference type="SAM" id="SignalP"/>
    </source>
</evidence>
<feature type="binding site" evidence="10">
    <location>
        <position position="282"/>
    </location>
    <ligand>
        <name>beta-D-galactose</name>
        <dbReference type="ChEBI" id="CHEBI:27667"/>
    </ligand>
</feature>
<reference evidence="13" key="1">
    <citation type="submission" date="2022-01" db="EMBL/GenBank/DDBJ databases">
        <title>Novel bile acid biosynthetic pathways are enriched in the microbiome of centenarians.</title>
        <authorList>
            <person name="Sato Y."/>
            <person name="Atarashi K."/>
            <person name="Plichta R.D."/>
            <person name="Arai Y."/>
            <person name="Sasajima S."/>
            <person name="Kearney M.S."/>
            <person name="Suda W."/>
            <person name="Takeshita K."/>
            <person name="Sasaki T."/>
            <person name="Okamoto S."/>
            <person name="Skelly N.A."/>
            <person name="Okamura Y."/>
            <person name="Vlamakis H."/>
            <person name="Li Y."/>
            <person name="Tanoue T."/>
            <person name="Takei H."/>
            <person name="Nittono H."/>
            <person name="Narushima S."/>
            <person name="Irie J."/>
            <person name="Itoh H."/>
            <person name="Moriya K."/>
            <person name="Sugiura Y."/>
            <person name="Suematsu M."/>
            <person name="Moritoki N."/>
            <person name="Shibata S."/>
            <person name="Littman R.D."/>
            <person name="Fischbach A.M."/>
            <person name="Uwamino Y."/>
            <person name="Inoue T."/>
            <person name="Honda A."/>
            <person name="Hattori M."/>
            <person name="Murai T."/>
            <person name="Xavier J.R."/>
            <person name="Hirose N."/>
            <person name="Honda K."/>
        </authorList>
    </citation>
    <scope>NUCLEOTIDE SEQUENCE</scope>
    <source>
        <strain evidence="13">CE91-St16</strain>
    </source>
</reference>
<dbReference type="GO" id="GO:0004034">
    <property type="term" value="F:aldose 1-epimerase activity"/>
    <property type="evidence" value="ECO:0007669"/>
    <property type="project" value="UniProtKB-EC"/>
</dbReference>
<evidence type="ECO:0000256" key="1">
    <source>
        <dbReference type="ARBA" id="ARBA00001913"/>
    </source>
</evidence>
<comment type="subunit">
    <text evidence="4">Monomer.</text>
</comment>
<evidence type="ECO:0000256" key="2">
    <source>
        <dbReference type="ARBA" id="ARBA00005028"/>
    </source>
</evidence>
<keyword evidence="6 8" id="KW-0413">Isomerase</keyword>
<evidence type="ECO:0000256" key="9">
    <source>
        <dbReference type="PIRSR" id="PIRSR005096-1"/>
    </source>
</evidence>
<feature type="active site" description="Proton acceptor" evidence="9">
    <location>
        <position position="348"/>
    </location>
</feature>
<evidence type="ECO:0000256" key="10">
    <source>
        <dbReference type="PIRSR" id="PIRSR005096-2"/>
    </source>
</evidence>
<feature type="binding site" evidence="11">
    <location>
        <begin position="108"/>
        <end position="109"/>
    </location>
    <ligand>
        <name>beta-D-galactose</name>
        <dbReference type="ChEBI" id="CHEBI:27667"/>
    </ligand>
</feature>
<evidence type="ECO:0000256" key="3">
    <source>
        <dbReference type="ARBA" id="ARBA00006206"/>
    </source>
</evidence>
<dbReference type="GO" id="GO:0005737">
    <property type="term" value="C:cytoplasm"/>
    <property type="evidence" value="ECO:0007669"/>
    <property type="project" value="TreeGrafter"/>
</dbReference>
<dbReference type="PIRSF" id="PIRSF005096">
    <property type="entry name" value="GALM"/>
    <property type="match status" value="1"/>
</dbReference>
<sequence>MKRYLFLMAATACMLSCAGNGDSGNGVELLDAAVFRTEIDGKPVGLYTLQNADGMTVQLTNYGARVVALWVPAADGRFRDVVWGYDSIDAYLRTADKYCGPVVGRFGNRIGKGRFTLDGKESQLTINNGENHLHGGPGGFECRVWDARETTTPEGNPAVAMSYRSANGEEGYPGNLDITVTYSLTPDNGLVIDYEATTDAPTIVNPTSHVYYNLHGTTEHSTDSHLLTIHASGFTPTDAGLIPTGEILPVEGTPLDFRTPHAIGERIGQTDYEPLAFGNGYDHNWALDKPEAGTVSLAAEAYEPATGIRMKIYTDQPGLQFYAGQGMDGKEVGKRGDRHNFRSGIALETQNFPDAPNHDNFPSSVLRPGETYTQHTVYAFETDEQ</sequence>
<dbReference type="InterPro" id="IPR011013">
    <property type="entry name" value="Gal_mutarotase_sf_dom"/>
</dbReference>
<dbReference type="AlphaFoldDB" id="A0AA37KK42"/>
<dbReference type="InterPro" id="IPR047215">
    <property type="entry name" value="Galactose_mutarotase-like"/>
</dbReference>
<dbReference type="Gene3D" id="2.70.98.10">
    <property type="match status" value="1"/>
</dbReference>
<feature type="active site" description="Proton donor" evidence="9">
    <location>
        <position position="209"/>
    </location>
</feature>
<organism evidence="13 14">
    <name type="scientific">Alistipes finegoldii</name>
    <dbReference type="NCBI Taxonomy" id="214856"/>
    <lineage>
        <taxon>Bacteria</taxon>
        <taxon>Pseudomonadati</taxon>
        <taxon>Bacteroidota</taxon>
        <taxon>Bacteroidia</taxon>
        <taxon>Bacteroidales</taxon>
        <taxon>Rikenellaceae</taxon>
        <taxon>Alistipes</taxon>
    </lineage>
</organism>
<dbReference type="GO" id="GO:0033499">
    <property type="term" value="P:galactose catabolic process via UDP-galactose, Leloir pathway"/>
    <property type="evidence" value="ECO:0007669"/>
    <property type="project" value="TreeGrafter"/>
</dbReference>
<dbReference type="NCBIfam" id="NF008277">
    <property type="entry name" value="PRK11055.1"/>
    <property type="match status" value="1"/>
</dbReference>
<feature type="binding site" evidence="11">
    <location>
        <begin position="209"/>
        <end position="211"/>
    </location>
    <ligand>
        <name>beta-D-galactose</name>
        <dbReference type="ChEBI" id="CHEBI:27667"/>
    </ligand>
</feature>
<dbReference type="Pfam" id="PF01263">
    <property type="entry name" value="Aldose_epim"/>
    <property type="match status" value="1"/>
</dbReference>
<dbReference type="GO" id="GO:0030246">
    <property type="term" value="F:carbohydrate binding"/>
    <property type="evidence" value="ECO:0007669"/>
    <property type="project" value="InterPro"/>
</dbReference>
<keyword evidence="12" id="KW-0732">Signal</keyword>
<evidence type="ECO:0000256" key="11">
    <source>
        <dbReference type="PIRSR" id="PIRSR005096-3"/>
    </source>
</evidence>
<dbReference type="EC" id="5.1.3.3" evidence="8"/>
<evidence type="ECO:0000256" key="8">
    <source>
        <dbReference type="PIRNR" id="PIRNR005096"/>
    </source>
</evidence>
<evidence type="ECO:0000256" key="6">
    <source>
        <dbReference type="ARBA" id="ARBA00023235"/>
    </source>
</evidence>
<evidence type="ECO:0000313" key="14">
    <source>
        <dbReference type="Proteomes" id="UP001055105"/>
    </source>
</evidence>
<name>A0AA37KK42_9BACT</name>
<accession>A0AA37KK42</accession>
<comment type="catalytic activity">
    <reaction evidence="8">
        <text>alpha-D-glucose = beta-D-glucose</text>
        <dbReference type="Rhea" id="RHEA:10264"/>
        <dbReference type="ChEBI" id="CHEBI:15903"/>
        <dbReference type="ChEBI" id="CHEBI:17925"/>
        <dbReference type="EC" id="5.1.3.3"/>
    </reaction>
</comment>
<dbReference type="GO" id="GO:0006006">
    <property type="term" value="P:glucose metabolic process"/>
    <property type="evidence" value="ECO:0007669"/>
    <property type="project" value="TreeGrafter"/>
</dbReference>
<dbReference type="SUPFAM" id="SSF74650">
    <property type="entry name" value="Galactose mutarotase-like"/>
    <property type="match status" value="1"/>
</dbReference>
<evidence type="ECO:0000256" key="5">
    <source>
        <dbReference type="ARBA" id="ARBA00022837"/>
    </source>
</evidence>
<dbReference type="InterPro" id="IPR014718">
    <property type="entry name" value="GH-type_carb-bd"/>
</dbReference>
<dbReference type="InterPro" id="IPR015443">
    <property type="entry name" value="Aldose_1-epimerase"/>
</dbReference>
<evidence type="ECO:0000256" key="4">
    <source>
        <dbReference type="ARBA" id="ARBA00011245"/>
    </source>
</evidence>
<gene>
    <name evidence="13" type="primary">galM_2</name>
    <name evidence="13" type="ORF">CE91St16_02780</name>
</gene>
<dbReference type="PANTHER" id="PTHR10091">
    <property type="entry name" value="ALDOSE-1-EPIMERASE"/>
    <property type="match status" value="1"/>
</dbReference>
<dbReference type="PANTHER" id="PTHR10091:SF0">
    <property type="entry name" value="GALACTOSE MUTAROTASE"/>
    <property type="match status" value="1"/>
</dbReference>
<dbReference type="EMBL" id="BQOL01000001">
    <property type="protein sequence ID" value="GKI17370.1"/>
    <property type="molecule type" value="Genomic_DNA"/>
</dbReference>
<comment type="cofactor">
    <cofactor evidence="1">
        <name>Ca(2+)</name>
        <dbReference type="ChEBI" id="CHEBI:29108"/>
    </cofactor>
</comment>
<protein>
    <recommendedName>
        <fullName evidence="8">Aldose 1-epimerase</fullName>
        <ecNumber evidence="8">5.1.3.3</ecNumber>
    </recommendedName>
</protein>
<dbReference type="RefSeq" id="WP_244075938.1">
    <property type="nucleotide sequence ID" value="NZ_AP025581.1"/>
</dbReference>
<keyword evidence="7 8" id="KW-0119">Carbohydrate metabolism</keyword>
<keyword evidence="5" id="KW-0106">Calcium</keyword>
<evidence type="ECO:0000256" key="7">
    <source>
        <dbReference type="ARBA" id="ARBA00023277"/>
    </source>
</evidence>
<feature type="signal peptide" evidence="12">
    <location>
        <begin position="1"/>
        <end position="18"/>
    </location>
</feature>